<sequence length="291" mass="32142">MSTDGSTAAPSAQQTGTGSASRRDRVMVGELPNDFLRCRSQEQEDERIAQILQAQQQAGFANVVPANIVGRLSITVVQAKLNKNYGLTKMDPYCRVRLGHTVFETPTAVNGAKNPRWNKTVQTYLPHGVDSMYLEIFDERSFTMDDRVAWGVITIPQSVMNGDTADEWFNLSGRLGDGMEGSINLVLTLTPASSLPQMNYVTTYQTPMMMPMYYPAPGMAVYPQQVPAGAIPPQQQRPQQLRPPPVLSEEDMKQIKDMFPTMEDDVIKSVFEANGGNKDATINSLLAMNSD</sequence>
<dbReference type="SMART" id="SM00546">
    <property type="entry name" value="CUE"/>
    <property type="match status" value="1"/>
</dbReference>
<evidence type="ECO:0000256" key="5">
    <source>
        <dbReference type="ARBA" id="ARBA00022737"/>
    </source>
</evidence>
<dbReference type="InterPro" id="IPR003892">
    <property type="entry name" value="CUE"/>
</dbReference>
<name>A0ABD0LV92_9CAEN</name>
<feature type="compositionally biased region" description="Polar residues" evidence="9">
    <location>
        <begin position="1"/>
        <end position="20"/>
    </location>
</feature>
<accession>A0ABD0LV92</accession>
<dbReference type="CDD" id="cd04016">
    <property type="entry name" value="C2_Tollip"/>
    <property type="match status" value="1"/>
</dbReference>
<keyword evidence="4" id="KW-0399">Innate immunity</keyword>
<evidence type="ECO:0000313" key="13">
    <source>
        <dbReference type="Proteomes" id="UP001519460"/>
    </source>
</evidence>
<dbReference type="Pfam" id="PF02845">
    <property type="entry name" value="CUE"/>
    <property type="match status" value="1"/>
</dbReference>
<dbReference type="Proteomes" id="UP001519460">
    <property type="component" value="Unassembled WGS sequence"/>
</dbReference>
<dbReference type="Gene3D" id="2.60.40.150">
    <property type="entry name" value="C2 domain"/>
    <property type="match status" value="1"/>
</dbReference>
<dbReference type="GO" id="GO:0006914">
    <property type="term" value="P:autophagy"/>
    <property type="evidence" value="ECO:0007669"/>
    <property type="project" value="UniProtKB-KW"/>
</dbReference>
<dbReference type="SMART" id="SM00239">
    <property type="entry name" value="C2"/>
    <property type="match status" value="1"/>
</dbReference>
<evidence type="ECO:0008006" key="14">
    <source>
        <dbReference type="Google" id="ProtNLM"/>
    </source>
</evidence>
<evidence type="ECO:0000256" key="2">
    <source>
        <dbReference type="ARBA" id="ARBA00009278"/>
    </source>
</evidence>
<comment type="subcellular location">
    <subcellularLocation>
        <location evidence="1">Cytoplasm</location>
    </subcellularLocation>
</comment>
<dbReference type="PROSITE" id="PS51140">
    <property type="entry name" value="CUE"/>
    <property type="match status" value="1"/>
</dbReference>
<evidence type="ECO:0000256" key="4">
    <source>
        <dbReference type="ARBA" id="ARBA00022588"/>
    </source>
</evidence>
<dbReference type="InterPro" id="IPR035892">
    <property type="entry name" value="C2_domain_sf"/>
</dbReference>
<dbReference type="GO" id="GO:0005737">
    <property type="term" value="C:cytoplasm"/>
    <property type="evidence" value="ECO:0007669"/>
    <property type="project" value="UniProtKB-SubCell"/>
</dbReference>
<keyword evidence="13" id="KW-1185">Reference proteome</keyword>
<gene>
    <name evidence="12" type="ORF">BaRGS_00005537</name>
</gene>
<evidence type="ECO:0000256" key="9">
    <source>
        <dbReference type="SAM" id="MobiDB-lite"/>
    </source>
</evidence>
<evidence type="ECO:0000256" key="6">
    <source>
        <dbReference type="ARBA" id="ARBA00022859"/>
    </source>
</evidence>
<evidence type="ECO:0000256" key="1">
    <source>
        <dbReference type="ARBA" id="ARBA00004496"/>
    </source>
</evidence>
<keyword evidence="6" id="KW-0391">Immunity</keyword>
<dbReference type="Gene3D" id="1.10.8.10">
    <property type="entry name" value="DNA helicase RuvA subunit, C-terminal domain"/>
    <property type="match status" value="1"/>
</dbReference>
<dbReference type="AlphaFoldDB" id="A0ABD0LV92"/>
<keyword evidence="3" id="KW-0963">Cytoplasm</keyword>
<dbReference type="InterPro" id="IPR000008">
    <property type="entry name" value="C2_dom"/>
</dbReference>
<dbReference type="EMBL" id="JACVVK020000021">
    <property type="protein sequence ID" value="KAK7503272.1"/>
    <property type="molecule type" value="Genomic_DNA"/>
</dbReference>
<dbReference type="InterPro" id="IPR009060">
    <property type="entry name" value="UBA-like_sf"/>
</dbReference>
<dbReference type="PROSITE" id="PS50004">
    <property type="entry name" value="C2"/>
    <property type="match status" value="1"/>
</dbReference>
<dbReference type="SUPFAM" id="SSF46934">
    <property type="entry name" value="UBA-like"/>
    <property type="match status" value="1"/>
</dbReference>
<keyword evidence="7" id="KW-0072">Autophagy</keyword>
<keyword evidence="8" id="KW-0395">Inflammatory response</keyword>
<protein>
    <recommendedName>
        <fullName evidence="14">Toll-interacting protein</fullName>
    </recommendedName>
</protein>
<dbReference type="InterPro" id="IPR037301">
    <property type="entry name" value="Tollip_C2"/>
</dbReference>
<reference evidence="12 13" key="1">
    <citation type="journal article" date="2023" name="Sci. Data">
        <title>Genome assembly of the Korean intertidal mud-creeper Batillaria attramentaria.</title>
        <authorList>
            <person name="Patra A.K."/>
            <person name="Ho P.T."/>
            <person name="Jun S."/>
            <person name="Lee S.J."/>
            <person name="Kim Y."/>
            <person name="Won Y.J."/>
        </authorList>
    </citation>
    <scope>NUCLEOTIDE SEQUENCE [LARGE SCALE GENOMIC DNA]</scope>
    <source>
        <strain evidence="12">Wonlab-2016</strain>
    </source>
</reference>
<proteinExistence type="inferred from homology"/>
<dbReference type="InterPro" id="IPR041799">
    <property type="entry name" value="TOLIP_CUE"/>
</dbReference>
<feature type="domain" description="C2" evidence="10">
    <location>
        <begin position="53"/>
        <end position="169"/>
    </location>
</feature>
<dbReference type="PANTHER" id="PTHR16461">
    <property type="entry name" value="TOLL-INTERACTING PROTEIN"/>
    <property type="match status" value="1"/>
</dbReference>
<dbReference type="GO" id="GO:0045087">
    <property type="term" value="P:innate immune response"/>
    <property type="evidence" value="ECO:0007669"/>
    <property type="project" value="UniProtKB-KW"/>
</dbReference>
<dbReference type="PANTHER" id="PTHR16461:SF5">
    <property type="entry name" value="TOLL-INTERACTING PROTEIN"/>
    <property type="match status" value="1"/>
</dbReference>
<comment type="caution">
    <text evidence="12">The sequence shown here is derived from an EMBL/GenBank/DDBJ whole genome shotgun (WGS) entry which is preliminary data.</text>
</comment>
<dbReference type="SUPFAM" id="SSF49562">
    <property type="entry name" value="C2 domain (Calcium/lipid-binding domain, CaLB)"/>
    <property type="match status" value="1"/>
</dbReference>
<dbReference type="FunFam" id="1.10.8.10:FF:000036">
    <property type="entry name" value="Toll-interacting protein-like Protein"/>
    <property type="match status" value="1"/>
</dbReference>
<evidence type="ECO:0000313" key="12">
    <source>
        <dbReference type="EMBL" id="KAK7503272.1"/>
    </source>
</evidence>
<dbReference type="Pfam" id="PF00168">
    <property type="entry name" value="C2"/>
    <property type="match status" value="1"/>
</dbReference>
<evidence type="ECO:0000256" key="3">
    <source>
        <dbReference type="ARBA" id="ARBA00022490"/>
    </source>
</evidence>
<feature type="region of interest" description="Disordered" evidence="9">
    <location>
        <begin position="1"/>
        <end position="25"/>
    </location>
</feature>
<organism evidence="12 13">
    <name type="scientific">Batillaria attramentaria</name>
    <dbReference type="NCBI Taxonomy" id="370345"/>
    <lineage>
        <taxon>Eukaryota</taxon>
        <taxon>Metazoa</taxon>
        <taxon>Spiralia</taxon>
        <taxon>Lophotrochozoa</taxon>
        <taxon>Mollusca</taxon>
        <taxon>Gastropoda</taxon>
        <taxon>Caenogastropoda</taxon>
        <taxon>Sorbeoconcha</taxon>
        <taxon>Cerithioidea</taxon>
        <taxon>Batillariidae</taxon>
        <taxon>Batillaria</taxon>
    </lineage>
</organism>
<comment type="similarity">
    <text evidence="2">Belongs to the tollip family.</text>
</comment>
<evidence type="ECO:0000256" key="8">
    <source>
        <dbReference type="ARBA" id="ARBA00023198"/>
    </source>
</evidence>
<evidence type="ECO:0000256" key="7">
    <source>
        <dbReference type="ARBA" id="ARBA00023006"/>
    </source>
</evidence>
<keyword evidence="5" id="KW-0677">Repeat</keyword>
<evidence type="ECO:0000259" key="11">
    <source>
        <dbReference type="PROSITE" id="PS51140"/>
    </source>
</evidence>
<dbReference type="FunFam" id="2.60.40.150:FF:000055">
    <property type="entry name" value="Toll-interacting protein-like Protein"/>
    <property type="match status" value="1"/>
</dbReference>
<evidence type="ECO:0000259" key="10">
    <source>
        <dbReference type="PROSITE" id="PS50004"/>
    </source>
</evidence>
<feature type="domain" description="CUE" evidence="11">
    <location>
        <begin position="247"/>
        <end position="290"/>
    </location>
</feature>
<dbReference type="CDD" id="cd14363">
    <property type="entry name" value="CUE_TOLIP"/>
    <property type="match status" value="1"/>
</dbReference>